<dbReference type="SUPFAM" id="SSF82689">
    <property type="entry name" value="Mechanosensitive channel protein MscS (YggB), C-terminal domain"/>
    <property type="match status" value="1"/>
</dbReference>
<dbReference type="InterPro" id="IPR052702">
    <property type="entry name" value="MscS-like_channel"/>
</dbReference>
<evidence type="ECO:0000256" key="3">
    <source>
        <dbReference type="ARBA" id="ARBA00022475"/>
    </source>
</evidence>
<dbReference type="InterPro" id="IPR023408">
    <property type="entry name" value="MscS_beta-dom_sf"/>
</dbReference>
<feature type="domain" description="Mechanosensitive ion channel MscS C-terminal" evidence="10">
    <location>
        <begin position="684"/>
        <end position="767"/>
    </location>
</feature>
<dbReference type="InterPro" id="IPR006686">
    <property type="entry name" value="MscS_channel_CS"/>
</dbReference>
<dbReference type="InterPro" id="IPR011014">
    <property type="entry name" value="MscS_channel_TM-2"/>
</dbReference>
<dbReference type="Gene3D" id="1.10.287.1260">
    <property type="match status" value="1"/>
</dbReference>
<dbReference type="PROSITE" id="PS01246">
    <property type="entry name" value="UPF0003"/>
    <property type="match status" value="1"/>
</dbReference>
<dbReference type="Pfam" id="PF21082">
    <property type="entry name" value="MS_channel_3rd"/>
    <property type="match status" value="1"/>
</dbReference>
<dbReference type="GO" id="GO:0008381">
    <property type="term" value="F:mechanosensitive monoatomic ion channel activity"/>
    <property type="evidence" value="ECO:0007669"/>
    <property type="project" value="UniProtKB-ARBA"/>
</dbReference>
<feature type="transmembrane region" description="Helical" evidence="8">
    <location>
        <begin position="525"/>
        <end position="543"/>
    </location>
</feature>
<dbReference type="RefSeq" id="WP_163677778.1">
    <property type="nucleotide sequence ID" value="NZ_JAAIYP010000035.1"/>
</dbReference>
<evidence type="ECO:0000256" key="8">
    <source>
        <dbReference type="SAM" id="Phobius"/>
    </source>
</evidence>
<comment type="caution">
    <text evidence="11">The sequence shown here is derived from an EMBL/GenBank/DDBJ whole genome shotgun (WGS) entry which is preliminary data.</text>
</comment>
<dbReference type="InterPro" id="IPR011066">
    <property type="entry name" value="MscS_channel_C_sf"/>
</dbReference>
<reference evidence="11 12" key="1">
    <citation type="submission" date="2020-02" db="EMBL/GenBank/DDBJ databases">
        <authorList>
            <person name="Dziuba M."/>
            <person name="Kuznetsov B."/>
            <person name="Mardanov A."/>
            <person name="Ravin N."/>
            <person name="Grouzdev D."/>
        </authorList>
    </citation>
    <scope>NUCLEOTIDE SEQUENCE [LARGE SCALE GENOMIC DNA]</scope>
    <source>
        <strain evidence="11 12">SpK</strain>
    </source>
</reference>
<keyword evidence="4 8" id="KW-0812">Transmembrane</keyword>
<comment type="subcellular location">
    <subcellularLocation>
        <location evidence="1">Cell membrane</location>
        <topology evidence="1">Multi-pass membrane protein</topology>
    </subcellularLocation>
</comment>
<keyword evidence="3" id="KW-1003">Cell membrane</keyword>
<keyword evidence="5 8" id="KW-1133">Transmembrane helix</keyword>
<evidence type="ECO:0000259" key="10">
    <source>
        <dbReference type="Pfam" id="PF21082"/>
    </source>
</evidence>
<gene>
    <name evidence="11" type="ORF">G4223_08395</name>
</gene>
<dbReference type="InterPro" id="IPR006685">
    <property type="entry name" value="MscS_channel_2nd"/>
</dbReference>
<feature type="domain" description="Mechanosensitive ion channel MscS" evidence="9">
    <location>
        <begin position="609"/>
        <end position="674"/>
    </location>
</feature>
<organism evidence="11 12">
    <name type="scientific">Magnetospirillum aberrantis SpK</name>
    <dbReference type="NCBI Taxonomy" id="908842"/>
    <lineage>
        <taxon>Bacteria</taxon>
        <taxon>Pseudomonadati</taxon>
        <taxon>Pseudomonadota</taxon>
        <taxon>Alphaproteobacteria</taxon>
        <taxon>Rhodospirillales</taxon>
        <taxon>Rhodospirillaceae</taxon>
        <taxon>Magnetospirillum</taxon>
    </lineage>
</organism>
<dbReference type="InterPro" id="IPR010920">
    <property type="entry name" value="LSM_dom_sf"/>
</dbReference>
<keyword evidence="6 8" id="KW-0472">Membrane</keyword>
<evidence type="ECO:0000256" key="7">
    <source>
        <dbReference type="SAM" id="Coils"/>
    </source>
</evidence>
<dbReference type="SUPFAM" id="SSF82861">
    <property type="entry name" value="Mechanosensitive channel protein MscS (YggB), transmembrane region"/>
    <property type="match status" value="1"/>
</dbReference>
<keyword evidence="12" id="KW-1185">Reference proteome</keyword>
<dbReference type="Pfam" id="PF00924">
    <property type="entry name" value="MS_channel_2nd"/>
    <property type="match status" value="1"/>
</dbReference>
<evidence type="ECO:0000256" key="5">
    <source>
        <dbReference type="ARBA" id="ARBA00022989"/>
    </source>
</evidence>
<dbReference type="Gene3D" id="3.30.70.100">
    <property type="match status" value="1"/>
</dbReference>
<feature type="transmembrane region" description="Helical" evidence="8">
    <location>
        <begin position="590"/>
        <end position="610"/>
    </location>
</feature>
<dbReference type="AlphaFoldDB" id="A0A7C9UTJ3"/>
<comment type="similarity">
    <text evidence="2">Belongs to the MscS (TC 1.A.23) family.</text>
</comment>
<proteinExistence type="inferred from homology"/>
<feature type="coiled-coil region" evidence="7">
    <location>
        <begin position="269"/>
        <end position="296"/>
    </location>
</feature>
<evidence type="ECO:0000256" key="4">
    <source>
        <dbReference type="ARBA" id="ARBA00022692"/>
    </source>
</evidence>
<dbReference type="InterPro" id="IPR049278">
    <property type="entry name" value="MS_channel_C"/>
</dbReference>
<feature type="transmembrane region" description="Helical" evidence="8">
    <location>
        <begin position="564"/>
        <end position="584"/>
    </location>
</feature>
<dbReference type="PANTHER" id="PTHR30347:SF1">
    <property type="entry name" value="MECHANOSENSITIVE CHANNEL MSCK"/>
    <property type="match status" value="1"/>
</dbReference>
<evidence type="ECO:0000256" key="6">
    <source>
        <dbReference type="ARBA" id="ARBA00023136"/>
    </source>
</evidence>
<protein>
    <submittedName>
        <fullName evidence="11">Mechanosensitive ion channel</fullName>
    </submittedName>
</protein>
<sequence length="785" mass="86992">MIGAFLSENGDFVEKILSCRLRLAAYAVAVILSAVPAATAQSVFSLAPSHQTTTAAPAAADNDLEPLRQSLDAARDAYRQTMADSTLPPGATQEELLARNHLQRELVTNLEQSLDMALRLPDSQRRVEEQRTAAREWTGFATPPPYSVLLLDKLRKTQDDARFAAQSATARVTLLDQEATVHEQELRASEIDRRQSEEHLAAATTQEQRNRQAWLRDLAALEARAAAAGLEQTRRSRKLAELQAAEKRELLALSERQVAVARRDSRLTQEDLNAVLADLDRRRATLEKRQASAQAAGQKSQGALIQAQQALARFRAEQNNPADPETAKRRDILERTVELRRMQADNDVLAADLSKRMLDLQAWERTGWQYRGLLVNSHETDKLREGLDNLEQLLQQLRTWNTYLESELARPSGGENSTQERLAGLSREQAALAQQIDAAQRTRLDLLRDVQQAVAGLQRTLGIWREDFLARGADRSASSIANDTLDMVWQGLRAVWQFEILSVEDTLNIDGRTVVAARSVTLGKALNALLFLGIGYVISRWLSYRAGQFAVQRLGAVSGHARTISRWLHVVLLCTLLLIALYMVNIPLTMFAFLGGALAIGLGFGTQVLLKNLVAGIMLLVERPLKVGDLIEVGSIVGTVTNIDIRSSTVRTGDGIEILVPNSTFIENNVTNWTYSNAKVRRSVKIGVDYSAEPTKVRDLLLKVASQHGHVLTDPPPRVLFEDFGADALMFNLQYWIDYGRGTDAMQVASDLRFMIEGALGEAGIGIPYPQRVVHLRTLPPETPQ</sequence>
<accession>A0A7C9UTJ3</accession>
<dbReference type="GO" id="GO:0005886">
    <property type="term" value="C:plasma membrane"/>
    <property type="evidence" value="ECO:0007669"/>
    <property type="project" value="UniProtKB-SubCell"/>
</dbReference>
<evidence type="ECO:0000313" key="12">
    <source>
        <dbReference type="Proteomes" id="UP000480684"/>
    </source>
</evidence>
<dbReference type="EMBL" id="JAAIYP010000035">
    <property type="protein sequence ID" value="NFV80127.1"/>
    <property type="molecule type" value="Genomic_DNA"/>
</dbReference>
<keyword evidence="7" id="KW-0175">Coiled coil</keyword>
<dbReference type="PANTHER" id="PTHR30347">
    <property type="entry name" value="POTASSIUM CHANNEL RELATED"/>
    <property type="match status" value="1"/>
</dbReference>
<dbReference type="Proteomes" id="UP000480684">
    <property type="component" value="Unassembled WGS sequence"/>
</dbReference>
<evidence type="ECO:0000313" key="11">
    <source>
        <dbReference type="EMBL" id="NFV80127.1"/>
    </source>
</evidence>
<evidence type="ECO:0000259" key="9">
    <source>
        <dbReference type="Pfam" id="PF00924"/>
    </source>
</evidence>
<name>A0A7C9UTJ3_9PROT</name>
<evidence type="ECO:0000256" key="1">
    <source>
        <dbReference type="ARBA" id="ARBA00004651"/>
    </source>
</evidence>
<dbReference type="SUPFAM" id="SSF50182">
    <property type="entry name" value="Sm-like ribonucleoproteins"/>
    <property type="match status" value="1"/>
</dbReference>
<dbReference type="Gene3D" id="2.30.30.60">
    <property type="match status" value="1"/>
</dbReference>
<evidence type="ECO:0000256" key="2">
    <source>
        <dbReference type="ARBA" id="ARBA00008017"/>
    </source>
</evidence>